<accession>A0A1R1PMV0</accession>
<name>A0A1R1PMV0_ZANCU</name>
<feature type="transmembrane region" description="Helical" evidence="2">
    <location>
        <begin position="148"/>
        <end position="170"/>
    </location>
</feature>
<reference evidence="4" key="1">
    <citation type="submission" date="2017-01" db="EMBL/GenBank/DDBJ databases">
        <authorList>
            <person name="Wang Y."/>
            <person name="White M."/>
            <person name="Kvist S."/>
            <person name="Moncalvo J.-M."/>
        </authorList>
    </citation>
    <scope>NUCLEOTIDE SEQUENCE [LARGE SCALE GENOMIC DNA]</scope>
    <source>
        <strain evidence="4">COL-18-3</strain>
    </source>
</reference>
<evidence type="ECO:0000313" key="4">
    <source>
        <dbReference type="Proteomes" id="UP000188320"/>
    </source>
</evidence>
<evidence type="ECO:0000256" key="1">
    <source>
        <dbReference type="SAM" id="MobiDB-lite"/>
    </source>
</evidence>
<evidence type="ECO:0000256" key="2">
    <source>
        <dbReference type="SAM" id="Phobius"/>
    </source>
</evidence>
<proteinExistence type="predicted"/>
<keyword evidence="2" id="KW-0812">Transmembrane</keyword>
<keyword evidence="2" id="KW-1133">Transmembrane helix</keyword>
<dbReference type="AlphaFoldDB" id="A0A1R1PMV0"/>
<keyword evidence="4" id="KW-1185">Reference proteome</keyword>
<dbReference type="Proteomes" id="UP000188320">
    <property type="component" value="Unassembled WGS sequence"/>
</dbReference>
<feature type="region of interest" description="Disordered" evidence="1">
    <location>
        <begin position="1"/>
        <end position="22"/>
    </location>
</feature>
<dbReference type="EMBL" id="LSSK01000699">
    <property type="protein sequence ID" value="OMH82279.1"/>
    <property type="molecule type" value="Genomic_DNA"/>
</dbReference>
<sequence length="205" mass="23474">MVKDSGEKKHKHIKNSLVSSTDEEFDKLIRETVQPGSDVLGGFEREYNEDTETEKIHLSDKDNTMERRSDQIVNILNNSVDSFEENQEFELSEHSYEGENADSRNDDFDEYYQNFLNTRDRNYRNNNIGFPRGRFGGKAVFSSAKKRSLVKIAVIFSTIVFLICGFRAIFGGTDTKAESMKVTEASNVSIFVKLFVNVLLDWIGL</sequence>
<evidence type="ECO:0000313" key="3">
    <source>
        <dbReference type="EMBL" id="OMH82279.1"/>
    </source>
</evidence>
<keyword evidence="2" id="KW-0472">Membrane</keyword>
<organism evidence="3 4">
    <name type="scientific">Zancudomyces culisetae</name>
    <name type="common">Gut fungus</name>
    <name type="synonym">Smittium culisetae</name>
    <dbReference type="NCBI Taxonomy" id="1213189"/>
    <lineage>
        <taxon>Eukaryota</taxon>
        <taxon>Fungi</taxon>
        <taxon>Fungi incertae sedis</taxon>
        <taxon>Zoopagomycota</taxon>
        <taxon>Kickxellomycotina</taxon>
        <taxon>Harpellomycetes</taxon>
        <taxon>Harpellales</taxon>
        <taxon>Legeriomycetaceae</taxon>
        <taxon>Zancudomyces</taxon>
    </lineage>
</organism>
<gene>
    <name evidence="3" type="ORF">AX774_g4244</name>
</gene>
<protein>
    <submittedName>
        <fullName evidence="3">Uncharacterized protein</fullName>
    </submittedName>
</protein>
<comment type="caution">
    <text evidence="3">The sequence shown here is derived from an EMBL/GenBank/DDBJ whole genome shotgun (WGS) entry which is preliminary data.</text>
</comment>